<dbReference type="AlphaFoldDB" id="A0A501XV97"/>
<protein>
    <submittedName>
        <fullName evidence="1">DUF445 domain-containing protein</fullName>
    </submittedName>
</protein>
<dbReference type="InterPro" id="IPR007383">
    <property type="entry name" value="DUF445"/>
</dbReference>
<name>A0A501XV97_9SPHN</name>
<sequence length="387" mass="41662">MAALLVASTWAMAHVHPQFVWLQAFAEAALVGGLADWFAVTALFRHPMGVPIPHTAIIPKSKDRIGEALATFLKDNFLTPGNVARRLDGFDAANALAGVLERPASGGRVRRGVSRLIGQLADTPAAAAVMKRLQDGTAQRLRDLEIAPLLGRMLEAMIADGRHRPVIDQLILWANNAIDSQEGLIRAMVEERTSWVLRLVNVDERISNELVNGLRGLLADLATDPDHPLRDRADTALANLAFDLQHMPETQAKVERVKRELLANPAVADWLEGLWARAKEGLLNAAQGEGLSEIGEAMARSLREDPALSGAVNQLARRAVVGTVADHGDSIVKLVSETVKGWDAATITDRLENAVLRDLQYIRLNGTLIGGSIGLALHAALLAFGAA</sequence>
<reference evidence="1 2" key="1">
    <citation type="submission" date="2019-06" db="EMBL/GenBank/DDBJ databases">
        <authorList>
            <person name="Lee I."/>
            <person name="Jang G.I."/>
            <person name="Hwang C.Y."/>
        </authorList>
    </citation>
    <scope>NUCLEOTIDE SEQUENCE [LARGE SCALE GENOMIC DNA]</scope>
    <source>
        <strain evidence="1 2">PAMC 28131</strain>
    </source>
</reference>
<dbReference type="PANTHER" id="PTHR38442:SF1">
    <property type="entry name" value="INNER MEMBRANE PROTEIN"/>
    <property type="match status" value="1"/>
</dbReference>
<proteinExistence type="predicted"/>
<accession>A0A501XV97</accession>
<dbReference type="OrthoDB" id="9769590at2"/>
<organism evidence="1 2">
    <name type="scientific">Sandaracinobacter neustonicus</name>
    <dbReference type="NCBI Taxonomy" id="1715348"/>
    <lineage>
        <taxon>Bacteria</taxon>
        <taxon>Pseudomonadati</taxon>
        <taxon>Pseudomonadota</taxon>
        <taxon>Alphaproteobacteria</taxon>
        <taxon>Sphingomonadales</taxon>
        <taxon>Sphingosinicellaceae</taxon>
        <taxon>Sandaracinobacter</taxon>
    </lineage>
</organism>
<dbReference type="PANTHER" id="PTHR38442">
    <property type="entry name" value="INNER MEMBRANE PROTEIN-RELATED"/>
    <property type="match status" value="1"/>
</dbReference>
<comment type="caution">
    <text evidence="1">The sequence shown here is derived from an EMBL/GenBank/DDBJ whole genome shotgun (WGS) entry which is preliminary data.</text>
</comment>
<dbReference type="GO" id="GO:0005886">
    <property type="term" value="C:plasma membrane"/>
    <property type="evidence" value="ECO:0007669"/>
    <property type="project" value="TreeGrafter"/>
</dbReference>
<dbReference type="Pfam" id="PF04286">
    <property type="entry name" value="DUF445"/>
    <property type="match status" value="1"/>
</dbReference>
<evidence type="ECO:0000313" key="1">
    <source>
        <dbReference type="EMBL" id="TPE64500.1"/>
    </source>
</evidence>
<dbReference type="Proteomes" id="UP000319897">
    <property type="component" value="Unassembled WGS sequence"/>
</dbReference>
<gene>
    <name evidence="1" type="ORF">FJQ54_01515</name>
</gene>
<keyword evidence="2" id="KW-1185">Reference proteome</keyword>
<evidence type="ECO:0000313" key="2">
    <source>
        <dbReference type="Proteomes" id="UP000319897"/>
    </source>
</evidence>
<dbReference type="EMBL" id="VFSU01000010">
    <property type="protein sequence ID" value="TPE64500.1"/>
    <property type="molecule type" value="Genomic_DNA"/>
</dbReference>